<reference evidence="2 3" key="1">
    <citation type="submission" date="2020-01" db="EMBL/GenBank/DDBJ databases">
        <authorList>
            <person name="Kim M.K."/>
        </authorList>
    </citation>
    <scope>NUCLEOTIDE SEQUENCE [LARGE SCALE GENOMIC DNA]</scope>
    <source>
        <strain evidence="2 3">172606-1</strain>
    </source>
</reference>
<dbReference type="PIRSF" id="PIRSF000887">
    <property type="entry name" value="Pesterase_MJ0037"/>
    <property type="match status" value="1"/>
</dbReference>
<dbReference type="RefSeq" id="WP_162446165.1">
    <property type="nucleotide sequence ID" value="NZ_CP048222.1"/>
</dbReference>
<dbReference type="InterPro" id="IPR029052">
    <property type="entry name" value="Metallo-depent_PP-like"/>
</dbReference>
<feature type="domain" description="Calcineurin-like phosphoesterase" evidence="1">
    <location>
        <begin position="32"/>
        <end position="160"/>
    </location>
</feature>
<keyword evidence="3" id="KW-1185">Reference proteome</keyword>
<dbReference type="InterPro" id="IPR026336">
    <property type="entry name" value="PdeM-like"/>
</dbReference>
<accession>A0A6C0GRF5</accession>
<evidence type="ECO:0000313" key="3">
    <source>
        <dbReference type="Proteomes" id="UP000480178"/>
    </source>
</evidence>
<dbReference type="Proteomes" id="UP000480178">
    <property type="component" value="Chromosome"/>
</dbReference>
<dbReference type="PANTHER" id="PTHR39323">
    <property type="entry name" value="BLR1149 PROTEIN"/>
    <property type="match status" value="1"/>
</dbReference>
<dbReference type="KEGG" id="rhoz:GXP67_27830"/>
<dbReference type="InterPro" id="IPR024173">
    <property type="entry name" value="Pesterase_MJ0037-like"/>
</dbReference>
<organism evidence="2 3">
    <name type="scientific">Rhodocytophaga rosea</name>
    <dbReference type="NCBI Taxonomy" id="2704465"/>
    <lineage>
        <taxon>Bacteria</taxon>
        <taxon>Pseudomonadati</taxon>
        <taxon>Bacteroidota</taxon>
        <taxon>Cytophagia</taxon>
        <taxon>Cytophagales</taxon>
        <taxon>Rhodocytophagaceae</taxon>
        <taxon>Rhodocytophaga</taxon>
    </lineage>
</organism>
<dbReference type="SUPFAM" id="SSF56300">
    <property type="entry name" value="Metallo-dependent phosphatases"/>
    <property type="match status" value="1"/>
</dbReference>
<dbReference type="GO" id="GO:0016874">
    <property type="term" value="F:ligase activity"/>
    <property type="evidence" value="ECO:0007669"/>
    <property type="project" value="UniProtKB-KW"/>
</dbReference>
<dbReference type="EMBL" id="CP048222">
    <property type="protein sequence ID" value="QHT70183.1"/>
    <property type="molecule type" value="Genomic_DNA"/>
</dbReference>
<sequence length="223" mass="25047">MITSVSGVFIYSFLGQSLHLLPQRAIYWAETKTLIVADVHVGKINHFRKAGIAIPQIAGETDYKALDAILNTFPVDRVLILGDLFHSTYNEAVVDFSTWRKKYSQTEFTLIKGNHDILKDSFYSAASLKIYEHTLIEHPFIFSHIPLEENSTYYNLSGHIHPAVRLVGKAKQSIVLPCFYFRQKNGILPAFSTFTGKALLIPATADTVFVIANQFVRPLTSAL</sequence>
<dbReference type="EC" id="3.1.-.-" evidence="2"/>
<evidence type="ECO:0000313" key="2">
    <source>
        <dbReference type="EMBL" id="QHT70183.1"/>
    </source>
</evidence>
<gene>
    <name evidence="2" type="primary">pdeM</name>
    <name evidence="2" type="ORF">GXP67_27830</name>
</gene>
<keyword evidence="2" id="KW-0255">Endonuclease</keyword>
<name>A0A6C0GRF5_9BACT</name>
<dbReference type="Pfam" id="PF00149">
    <property type="entry name" value="Metallophos"/>
    <property type="match status" value="1"/>
</dbReference>
<protein>
    <submittedName>
        <fullName evidence="2">Ligase-associated DNA damage response endonuclease PdeM</fullName>
        <ecNumber evidence="2">3.1.-.-</ecNumber>
    </submittedName>
</protein>
<dbReference type="AlphaFoldDB" id="A0A6C0GRF5"/>
<dbReference type="InterPro" id="IPR004843">
    <property type="entry name" value="Calcineurin-like_PHP"/>
</dbReference>
<evidence type="ECO:0000259" key="1">
    <source>
        <dbReference type="Pfam" id="PF00149"/>
    </source>
</evidence>
<keyword evidence="2" id="KW-0436">Ligase</keyword>
<keyword evidence="2" id="KW-0378">Hydrolase</keyword>
<dbReference type="PANTHER" id="PTHR39323:SF1">
    <property type="entry name" value="BLR1149 PROTEIN"/>
    <property type="match status" value="1"/>
</dbReference>
<dbReference type="NCBIfam" id="TIGR04123">
    <property type="entry name" value="P_estr_lig_assc"/>
    <property type="match status" value="1"/>
</dbReference>
<proteinExistence type="predicted"/>
<dbReference type="GO" id="GO:0004519">
    <property type="term" value="F:endonuclease activity"/>
    <property type="evidence" value="ECO:0007669"/>
    <property type="project" value="UniProtKB-KW"/>
</dbReference>
<keyword evidence="2" id="KW-0540">Nuclease</keyword>
<dbReference type="Gene3D" id="3.60.21.10">
    <property type="match status" value="1"/>
</dbReference>
<dbReference type="GO" id="GO:0016787">
    <property type="term" value="F:hydrolase activity"/>
    <property type="evidence" value="ECO:0007669"/>
    <property type="project" value="UniProtKB-KW"/>
</dbReference>